<protein>
    <submittedName>
        <fullName evidence="2">Uncharacterized protein</fullName>
    </submittedName>
</protein>
<evidence type="ECO:0000313" key="3">
    <source>
        <dbReference type="Proteomes" id="UP001142055"/>
    </source>
</evidence>
<proteinExistence type="predicted"/>
<keyword evidence="3" id="KW-1185">Reference proteome</keyword>
<sequence length="120" mass="13504">MDQLSRLQEQEGIVRVRGSGVTTTSGHFLQDSLKASIDLPAYISWQTLSSDVTHRLRQGSVRINRSNQLEFTSIEEGKSEKTPLIDQIASRQRKSPDSPNKLVRYPDINSNESVQSNGKY</sequence>
<organism evidence="2 3">
    <name type="scientific">Blomia tropicalis</name>
    <name type="common">Mite</name>
    <dbReference type="NCBI Taxonomy" id="40697"/>
    <lineage>
        <taxon>Eukaryota</taxon>
        <taxon>Metazoa</taxon>
        <taxon>Ecdysozoa</taxon>
        <taxon>Arthropoda</taxon>
        <taxon>Chelicerata</taxon>
        <taxon>Arachnida</taxon>
        <taxon>Acari</taxon>
        <taxon>Acariformes</taxon>
        <taxon>Sarcoptiformes</taxon>
        <taxon>Astigmata</taxon>
        <taxon>Glycyphagoidea</taxon>
        <taxon>Echimyopodidae</taxon>
        <taxon>Blomia</taxon>
    </lineage>
</organism>
<feature type="compositionally biased region" description="Polar residues" evidence="1">
    <location>
        <begin position="108"/>
        <end position="120"/>
    </location>
</feature>
<dbReference type="Proteomes" id="UP001142055">
    <property type="component" value="Chromosome 2"/>
</dbReference>
<evidence type="ECO:0000313" key="2">
    <source>
        <dbReference type="EMBL" id="KAJ6221219.1"/>
    </source>
</evidence>
<feature type="region of interest" description="Disordered" evidence="1">
    <location>
        <begin position="74"/>
        <end position="120"/>
    </location>
</feature>
<comment type="caution">
    <text evidence="2">The sequence shown here is derived from an EMBL/GenBank/DDBJ whole genome shotgun (WGS) entry which is preliminary data.</text>
</comment>
<reference evidence="2" key="1">
    <citation type="submission" date="2022-12" db="EMBL/GenBank/DDBJ databases">
        <title>Genome assemblies of Blomia tropicalis.</title>
        <authorList>
            <person name="Cui Y."/>
        </authorList>
    </citation>
    <scope>NUCLEOTIDE SEQUENCE</scope>
    <source>
        <tissue evidence="2">Adult mites</tissue>
    </source>
</reference>
<name>A0A9Q0M975_BLOTA</name>
<dbReference type="AlphaFoldDB" id="A0A9Q0M975"/>
<dbReference type="EMBL" id="JAPWDV010000002">
    <property type="protein sequence ID" value="KAJ6221219.1"/>
    <property type="molecule type" value="Genomic_DNA"/>
</dbReference>
<evidence type="ECO:0000256" key="1">
    <source>
        <dbReference type="SAM" id="MobiDB-lite"/>
    </source>
</evidence>
<accession>A0A9Q0M975</accession>
<gene>
    <name evidence="2" type="ORF">RDWZM_007031</name>
</gene>